<evidence type="ECO:0000256" key="2">
    <source>
        <dbReference type="ARBA" id="ARBA00022797"/>
    </source>
</evidence>
<dbReference type="InterPro" id="IPR029058">
    <property type="entry name" value="AB_hydrolase_fold"/>
</dbReference>
<dbReference type="GO" id="GO:0004301">
    <property type="term" value="F:epoxide hydrolase activity"/>
    <property type="evidence" value="ECO:0007669"/>
    <property type="project" value="TreeGrafter"/>
</dbReference>
<dbReference type="GO" id="GO:0097176">
    <property type="term" value="P:epoxide metabolic process"/>
    <property type="evidence" value="ECO:0007669"/>
    <property type="project" value="TreeGrafter"/>
</dbReference>
<dbReference type="PIRSF" id="PIRSF001112">
    <property type="entry name" value="Epoxide_hydrolase"/>
    <property type="match status" value="1"/>
</dbReference>
<sequence length="376" mass="42675">MKSLKIEINPGQIEDLKSRLLQTRWPDEIEDSSWEYGTNLAYLKELCNYWGNDFSWPEQEKILNQFDHFKTEEEDINLHFIYQKGKGTKNLPILLIHGWPDSFYRFIKLIPLLTDPDENGVAFDVVIPSIPGFGFSDIPKEGGIGPEKIAGLFNKLMKKTLGYNNFAIHGGDWGASIAAQMAMQGDNKIRALHLTNIPPDLFFTANFAEFGEDEMAYLQTADKWQKTEGAYLAVQGTKPQTLAYGLNDSPAGLAGWIIEKFNSWSDNNGHIEHSFTKDELLTNLSVYWFSQTAGSAARIYYETMHQPAIERTVKIDTPTYFAIFPKDCIQIPEAFGRRIFNTKSWKNMDRGGHFPALETPDLLAKDIRDALSGLRS</sequence>
<accession>A0A7W8ZPM0</accession>
<evidence type="ECO:0000313" key="6">
    <source>
        <dbReference type="EMBL" id="MBB5637695.1"/>
    </source>
</evidence>
<feature type="domain" description="Epoxide hydrolase N-terminal" evidence="5">
    <location>
        <begin position="2"/>
        <end position="106"/>
    </location>
</feature>
<reference evidence="6 7" key="1">
    <citation type="submission" date="2020-08" db="EMBL/GenBank/DDBJ databases">
        <title>Genomic Encyclopedia of Type Strains, Phase IV (KMG-V): Genome sequencing to study the core and pangenomes of soil and plant-associated prokaryotes.</title>
        <authorList>
            <person name="Whitman W."/>
        </authorList>
    </citation>
    <scope>NUCLEOTIDE SEQUENCE [LARGE SCALE GENOMIC DNA]</scope>
    <source>
        <strain evidence="6 7">S3M1</strain>
    </source>
</reference>
<evidence type="ECO:0000259" key="5">
    <source>
        <dbReference type="Pfam" id="PF06441"/>
    </source>
</evidence>
<comment type="similarity">
    <text evidence="1">Belongs to the peptidase S33 family.</text>
</comment>
<evidence type="ECO:0000256" key="4">
    <source>
        <dbReference type="PIRSR" id="PIRSR001112-1"/>
    </source>
</evidence>
<evidence type="ECO:0000256" key="3">
    <source>
        <dbReference type="ARBA" id="ARBA00022801"/>
    </source>
</evidence>
<feature type="active site" description="Nucleophile" evidence="4">
    <location>
        <position position="172"/>
    </location>
</feature>
<gene>
    <name evidence="6" type="ORF">HDE68_003620</name>
</gene>
<dbReference type="PRINTS" id="PR00412">
    <property type="entry name" value="EPOXHYDRLASE"/>
</dbReference>
<dbReference type="PANTHER" id="PTHR21661:SF35">
    <property type="entry name" value="EPOXIDE HYDROLASE"/>
    <property type="match status" value="1"/>
</dbReference>
<dbReference type="Gene3D" id="3.40.50.1820">
    <property type="entry name" value="alpha/beta hydrolase"/>
    <property type="match status" value="1"/>
</dbReference>
<name>A0A7W8ZPM0_9SPHI</name>
<organism evidence="6 7">
    <name type="scientific">Pedobacter cryoconitis</name>
    <dbReference type="NCBI Taxonomy" id="188932"/>
    <lineage>
        <taxon>Bacteria</taxon>
        <taxon>Pseudomonadati</taxon>
        <taxon>Bacteroidota</taxon>
        <taxon>Sphingobacteriia</taxon>
        <taxon>Sphingobacteriales</taxon>
        <taxon>Sphingobacteriaceae</taxon>
        <taxon>Pedobacter</taxon>
    </lineage>
</organism>
<evidence type="ECO:0000313" key="7">
    <source>
        <dbReference type="Proteomes" id="UP000537204"/>
    </source>
</evidence>
<dbReference type="Pfam" id="PF06441">
    <property type="entry name" value="EHN"/>
    <property type="match status" value="1"/>
</dbReference>
<protein>
    <submittedName>
        <fullName evidence="6">Pimeloyl-ACP methyl ester carboxylesterase</fullName>
    </submittedName>
</protein>
<dbReference type="PANTHER" id="PTHR21661">
    <property type="entry name" value="EPOXIDE HYDROLASE 1-RELATED"/>
    <property type="match status" value="1"/>
</dbReference>
<dbReference type="InterPro" id="IPR016292">
    <property type="entry name" value="Epoxide_hydrolase"/>
</dbReference>
<feature type="active site" description="Proton acceptor" evidence="4">
    <location>
        <position position="353"/>
    </location>
</feature>
<dbReference type="InterPro" id="IPR000639">
    <property type="entry name" value="Epox_hydrolase-like"/>
</dbReference>
<keyword evidence="3" id="KW-0378">Hydrolase</keyword>
<feature type="active site" description="Proton donor" evidence="4">
    <location>
        <position position="300"/>
    </location>
</feature>
<dbReference type="Proteomes" id="UP000537204">
    <property type="component" value="Unassembled WGS sequence"/>
</dbReference>
<dbReference type="AlphaFoldDB" id="A0A7W8ZPM0"/>
<dbReference type="SUPFAM" id="SSF53474">
    <property type="entry name" value="alpha/beta-Hydrolases"/>
    <property type="match status" value="1"/>
</dbReference>
<evidence type="ECO:0000256" key="1">
    <source>
        <dbReference type="ARBA" id="ARBA00010088"/>
    </source>
</evidence>
<dbReference type="EMBL" id="JACHCE010000006">
    <property type="protein sequence ID" value="MBB5637695.1"/>
    <property type="molecule type" value="Genomic_DNA"/>
</dbReference>
<proteinExistence type="inferred from homology"/>
<dbReference type="RefSeq" id="WP_183883563.1">
    <property type="nucleotide sequence ID" value="NZ_JACHCE010000006.1"/>
</dbReference>
<dbReference type="InterPro" id="IPR010497">
    <property type="entry name" value="Epoxide_hydro_N"/>
</dbReference>
<comment type="caution">
    <text evidence="6">The sequence shown here is derived from an EMBL/GenBank/DDBJ whole genome shotgun (WGS) entry which is preliminary data.</text>
</comment>
<keyword evidence="2" id="KW-0058">Aromatic hydrocarbons catabolism</keyword>